<keyword evidence="1" id="KW-0805">Transcription regulation</keyword>
<dbReference type="GO" id="GO:0003677">
    <property type="term" value="F:DNA binding"/>
    <property type="evidence" value="ECO:0007669"/>
    <property type="project" value="UniProtKB-KW"/>
</dbReference>
<gene>
    <name evidence="5" type="ORF">DWE98_10610</name>
</gene>
<dbReference type="Gene3D" id="1.10.10.10">
    <property type="entry name" value="Winged helix-like DNA-binding domain superfamily/Winged helix DNA-binding domain"/>
    <property type="match status" value="1"/>
</dbReference>
<sequence>MTAHGQYCSVARAHEVLGGRWTLLVVRELLCGSRRFNDIRRGIPRISRTMLSERLQELVLVGAITRSEGAHGPEYVLTEAGQELAALVSAFGTWGQRWLRRQAEDETVDIEPLLLDMQRRVRFDAVPKQPIVIRFEIEGSRTRFMLLKPTEASFCTQNPGFPEPLCVRARLPALVAWWRGDVGFVEAQRLGLSVEGPRALAKAFPNWFERYLFAHIASARTNEVSA</sequence>
<protein>
    <submittedName>
        <fullName evidence="5">Transcriptional regulator</fullName>
    </submittedName>
</protein>
<comment type="caution">
    <text evidence="5">The sequence shown here is derived from an EMBL/GenBank/DDBJ whole genome shotgun (WGS) entry which is preliminary data.</text>
</comment>
<accession>A0A370L895</accession>
<dbReference type="RefSeq" id="WP_114829207.1">
    <property type="nucleotide sequence ID" value="NZ_QQTO01000022.1"/>
</dbReference>
<keyword evidence="2" id="KW-0238">DNA-binding</keyword>
<dbReference type="PROSITE" id="PS51118">
    <property type="entry name" value="HTH_HXLR"/>
    <property type="match status" value="1"/>
</dbReference>
<dbReference type="InterPro" id="IPR036388">
    <property type="entry name" value="WH-like_DNA-bd_sf"/>
</dbReference>
<evidence type="ECO:0000256" key="2">
    <source>
        <dbReference type="ARBA" id="ARBA00023125"/>
    </source>
</evidence>
<keyword evidence="6" id="KW-1185">Reference proteome</keyword>
<feature type="domain" description="HTH hxlR-type" evidence="4">
    <location>
        <begin position="8"/>
        <end position="103"/>
    </location>
</feature>
<dbReference type="EMBL" id="QQTP01000004">
    <property type="protein sequence ID" value="RDJ26265.1"/>
    <property type="molecule type" value="Genomic_DNA"/>
</dbReference>
<organism evidence="5 6">
    <name type="scientific">Bosea caraganae</name>
    <dbReference type="NCBI Taxonomy" id="2763117"/>
    <lineage>
        <taxon>Bacteria</taxon>
        <taxon>Pseudomonadati</taxon>
        <taxon>Pseudomonadota</taxon>
        <taxon>Alphaproteobacteria</taxon>
        <taxon>Hyphomicrobiales</taxon>
        <taxon>Boseaceae</taxon>
        <taxon>Bosea</taxon>
    </lineage>
</organism>
<dbReference type="AlphaFoldDB" id="A0A370L895"/>
<dbReference type="OrthoDB" id="9782219at2"/>
<evidence type="ECO:0000313" key="5">
    <source>
        <dbReference type="EMBL" id="RDJ26265.1"/>
    </source>
</evidence>
<dbReference type="Pfam" id="PF01638">
    <property type="entry name" value="HxlR"/>
    <property type="match status" value="1"/>
</dbReference>
<evidence type="ECO:0000256" key="3">
    <source>
        <dbReference type="ARBA" id="ARBA00023163"/>
    </source>
</evidence>
<evidence type="ECO:0000259" key="4">
    <source>
        <dbReference type="PROSITE" id="PS51118"/>
    </source>
</evidence>
<evidence type="ECO:0000256" key="1">
    <source>
        <dbReference type="ARBA" id="ARBA00023015"/>
    </source>
</evidence>
<name>A0A370L895_9HYPH</name>
<dbReference type="InterPro" id="IPR036390">
    <property type="entry name" value="WH_DNA-bd_sf"/>
</dbReference>
<dbReference type="Proteomes" id="UP000255207">
    <property type="component" value="Unassembled WGS sequence"/>
</dbReference>
<dbReference type="SUPFAM" id="SSF46785">
    <property type="entry name" value="Winged helix' DNA-binding domain"/>
    <property type="match status" value="1"/>
</dbReference>
<reference evidence="6" key="1">
    <citation type="submission" date="2018-07" db="EMBL/GenBank/DDBJ databases">
        <authorList>
            <person name="Safronova V.I."/>
            <person name="Chirak E.R."/>
            <person name="Sazanova A.L."/>
        </authorList>
    </citation>
    <scope>NUCLEOTIDE SEQUENCE [LARGE SCALE GENOMIC DNA]</scope>
    <source>
        <strain evidence="6">RCAM04685</strain>
    </source>
</reference>
<keyword evidence="3" id="KW-0804">Transcription</keyword>
<dbReference type="PANTHER" id="PTHR33204">
    <property type="entry name" value="TRANSCRIPTIONAL REGULATOR, MARR FAMILY"/>
    <property type="match status" value="1"/>
</dbReference>
<dbReference type="PANTHER" id="PTHR33204:SF18">
    <property type="entry name" value="TRANSCRIPTIONAL REGULATORY PROTEIN"/>
    <property type="match status" value="1"/>
</dbReference>
<dbReference type="InterPro" id="IPR002577">
    <property type="entry name" value="HTH_HxlR"/>
</dbReference>
<proteinExistence type="predicted"/>
<evidence type="ECO:0000313" key="6">
    <source>
        <dbReference type="Proteomes" id="UP000255207"/>
    </source>
</evidence>